<comment type="similarity">
    <text evidence="3">Belongs to the glycosyltransferase 2 family.</text>
</comment>
<keyword evidence="6" id="KW-0460">Magnesium</keyword>
<evidence type="ECO:0000256" key="8">
    <source>
        <dbReference type="ARBA" id="ARBA00040894"/>
    </source>
</evidence>
<accession>A0ABV3PDD3</accession>
<feature type="domain" description="Glycosyltransferase 2-like" evidence="11">
    <location>
        <begin position="34"/>
        <end position="143"/>
    </location>
</feature>
<dbReference type="EC" id="2.4.1.266" evidence="7"/>
<gene>
    <name evidence="12" type="ORF">AB1207_23155</name>
</gene>
<sequence length="316" mass="33750">MKLPVQAWFGRSTSRARDWPLERLRRQKAGTRVSVVLPALDEEATVGGVVTMVRRLADATGLVDEVVVMDSGSTDGTARVAAAAGATVHHRDDVLPETGSRPGKGEVLWKSLAVTTGDVVVFVDSDLVDPQPQLVTGLLGPLLTDPGVELVKGCYDRPLQGAGSTSGGRVTELVARPLISRFYPDLAGVVQPLAGEYAGRRRLLEAIPFCGGYGVEMAMLIDTLELKGLQAIAQVDLGRRGHSHQDTAALGRMAAEITHVVHQRAAGEALGRPPAMTQFARDGYGHYAPVTHVLTLDERPPMLTVDGYRDRPAKVS</sequence>
<evidence type="ECO:0000259" key="11">
    <source>
        <dbReference type="Pfam" id="PF00535"/>
    </source>
</evidence>
<dbReference type="Proteomes" id="UP001555826">
    <property type="component" value="Unassembled WGS sequence"/>
</dbReference>
<dbReference type="EMBL" id="JBFNQN010000020">
    <property type="protein sequence ID" value="MEW9267650.1"/>
    <property type="molecule type" value="Genomic_DNA"/>
</dbReference>
<dbReference type="GO" id="GO:0016757">
    <property type="term" value="F:glycosyltransferase activity"/>
    <property type="evidence" value="ECO:0007669"/>
    <property type="project" value="UniProtKB-KW"/>
</dbReference>
<comment type="catalytic activity">
    <reaction evidence="9">
        <text>(2R)-3-phosphoglycerate + UDP-alpha-D-glucose = (2R)-2-O-(alpha-D-glucopyranosyl)-3-phospho-glycerate + UDP + H(+)</text>
        <dbReference type="Rhea" id="RHEA:31319"/>
        <dbReference type="ChEBI" id="CHEBI:15378"/>
        <dbReference type="ChEBI" id="CHEBI:58223"/>
        <dbReference type="ChEBI" id="CHEBI:58272"/>
        <dbReference type="ChEBI" id="CHEBI:58885"/>
        <dbReference type="ChEBI" id="CHEBI:62600"/>
        <dbReference type="EC" id="2.4.1.266"/>
    </reaction>
    <physiologicalReaction direction="left-to-right" evidence="9">
        <dbReference type="Rhea" id="RHEA:31320"/>
    </physiologicalReaction>
</comment>
<keyword evidence="13" id="KW-1185">Reference proteome</keyword>
<keyword evidence="4 12" id="KW-0328">Glycosyltransferase</keyword>
<evidence type="ECO:0000313" key="13">
    <source>
        <dbReference type="Proteomes" id="UP001555826"/>
    </source>
</evidence>
<dbReference type="Gene3D" id="3.90.550.10">
    <property type="entry name" value="Spore Coat Polysaccharide Biosynthesis Protein SpsA, Chain A"/>
    <property type="match status" value="1"/>
</dbReference>
<dbReference type="PANTHER" id="PTHR48090:SF10">
    <property type="entry name" value="GLUCOSYL-3-PHOSPHOGLYCERATE SYNTHASE"/>
    <property type="match status" value="1"/>
</dbReference>
<protein>
    <recommendedName>
        <fullName evidence="8">Glucosyl-3-phosphoglycerate synthase</fullName>
        <ecNumber evidence="7">2.4.1.266</ecNumber>
    </recommendedName>
</protein>
<evidence type="ECO:0000256" key="7">
    <source>
        <dbReference type="ARBA" id="ARBA00039022"/>
    </source>
</evidence>
<evidence type="ECO:0000256" key="6">
    <source>
        <dbReference type="ARBA" id="ARBA00022842"/>
    </source>
</evidence>
<comment type="catalytic activity">
    <reaction evidence="10">
        <text>an NDP-alpha-D-glucose + (2R)-3-phosphoglycerate = (2R)-2-O-(alpha-D-glucopyranosyl)-3-phospho-glycerate + a ribonucleoside 5'-diphosphate + H(+)</text>
        <dbReference type="Rhea" id="RHEA:47244"/>
        <dbReference type="ChEBI" id="CHEBI:15378"/>
        <dbReference type="ChEBI" id="CHEBI:57930"/>
        <dbReference type="ChEBI" id="CHEBI:58272"/>
        <dbReference type="ChEBI" id="CHEBI:62600"/>
        <dbReference type="ChEBI" id="CHEBI:76533"/>
        <dbReference type="EC" id="2.4.1.266"/>
    </reaction>
    <physiologicalReaction direction="left-to-right" evidence="10">
        <dbReference type="Rhea" id="RHEA:47245"/>
    </physiologicalReaction>
</comment>
<dbReference type="InterPro" id="IPR001173">
    <property type="entry name" value="Glyco_trans_2-like"/>
</dbReference>
<dbReference type="NCBIfam" id="NF010496">
    <property type="entry name" value="PRK13915.1"/>
    <property type="match status" value="1"/>
</dbReference>
<dbReference type="Pfam" id="PF00535">
    <property type="entry name" value="Glycos_transf_2"/>
    <property type="match status" value="1"/>
</dbReference>
<dbReference type="InterPro" id="IPR029044">
    <property type="entry name" value="Nucleotide-diphossugar_trans"/>
</dbReference>
<dbReference type="RefSeq" id="WP_367641069.1">
    <property type="nucleotide sequence ID" value="NZ_JBFNQN010000020.1"/>
</dbReference>
<evidence type="ECO:0000256" key="9">
    <source>
        <dbReference type="ARBA" id="ARBA00048689"/>
    </source>
</evidence>
<evidence type="ECO:0000256" key="1">
    <source>
        <dbReference type="ARBA" id="ARBA00001936"/>
    </source>
</evidence>
<proteinExistence type="inferred from homology"/>
<keyword evidence="5 12" id="KW-0808">Transferase</keyword>
<evidence type="ECO:0000256" key="3">
    <source>
        <dbReference type="ARBA" id="ARBA00006739"/>
    </source>
</evidence>
<comment type="cofactor">
    <cofactor evidence="1">
        <name>Mn(2+)</name>
        <dbReference type="ChEBI" id="CHEBI:29035"/>
    </cofactor>
</comment>
<evidence type="ECO:0000256" key="2">
    <source>
        <dbReference type="ARBA" id="ARBA00001946"/>
    </source>
</evidence>
<evidence type="ECO:0000256" key="4">
    <source>
        <dbReference type="ARBA" id="ARBA00022676"/>
    </source>
</evidence>
<evidence type="ECO:0000313" key="12">
    <source>
        <dbReference type="EMBL" id="MEW9267650.1"/>
    </source>
</evidence>
<comment type="cofactor">
    <cofactor evidence="2">
        <name>Mg(2+)</name>
        <dbReference type="ChEBI" id="CHEBI:18420"/>
    </cofactor>
</comment>
<organism evidence="12 13">
    <name type="scientific">Kineococcus endophyticus</name>
    <dbReference type="NCBI Taxonomy" id="1181883"/>
    <lineage>
        <taxon>Bacteria</taxon>
        <taxon>Bacillati</taxon>
        <taxon>Actinomycetota</taxon>
        <taxon>Actinomycetes</taxon>
        <taxon>Kineosporiales</taxon>
        <taxon>Kineosporiaceae</taxon>
        <taxon>Kineococcus</taxon>
    </lineage>
</organism>
<evidence type="ECO:0000256" key="5">
    <source>
        <dbReference type="ARBA" id="ARBA00022679"/>
    </source>
</evidence>
<dbReference type="PANTHER" id="PTHR48090">
    <property type="entry name" value="UNDECAPRENYL-PHOSPHATE 4-DEOXY-4-FORMAMIDO-L-ARABINOSE TRANSFERASE-RELATED"/>
    <property type="match status" value="1"/>
</dbReference>
<name>A0ABV3PDD3_9ACTN</name>
<dbReference type="SUPFAM" id="SSF53448">
    <property type="entry name" value="Nucleotide-diphospho-sugar transferases"/>
    <property type="match status" value="1"/>
</dbReference>
<comment type="caution">
    <text evidence="12">The sequence shown here is derived from an EMBL/GenBank/DDBJ whole genome shotgun (WGS) entry which is preliminary data.</text>
</comment>
<reference evidence="12 13" key="1">
    <citation type="submission" date="2024-07" db="EMBL/GenBank/DDBJ databases">
        <authorList>
            <person name="Thanompreechachai J."/>
            <person name="Duangmal K."/>
        </authorList>
    </citation>
    <scope>NUCLEOTIDE SEQUENCE [LARGE SCALE GENOMIC DNA]</scope>
    <source>
        <strain evidence="12 13">KCTC 19886</strain>
    </source>
</reference>
<evidence type="ECO:0000256" key="10">
    <source>
        <dbReference type="ARBA" id="ARBA00048997"/>
    </source>
</evidence>
<dbReference type="InterPro" id="IPR050256">
    <property type="entry name" value="Glycosyltransferase_2"/>
</dbReference>